<dbReference type="Proteomes" id="UP001232001">
    <property type="component" value="Chromosome"/>
</dbReference>
<name>A0ABY8L7U7_9FLAO</name>
<gene>
    <name evidence="1" type="ORF">P8625_03575</name>
</gene>
<dbReference type="EMBL" id="CP122539">
    <property type="protein sequence ID" value="WGH76258.1"/>
    <property type="molecule type" value="Genomic_DNA"/>
</dbReference>
<evidence type="ECO:0000313" key="1">
    <source>
        <dbReference type="EMBL" id="WGH76258.1"/>
    </source>
</evidence>
<proteinExistence type="predicted"/>
<reference evidence="1 2" key="1">
    <citation type="submission" date="2023-04" db="EMBL/GenBank/DDBJ databases">
        <title>Tenacibaculum tangerinum sp. nov., isolated from sea tidal flat of South Korea.</title>
        <authorList>
            <person name="Lee S.H."/>
            <person name="Kim J.-J."/>
        </authorList>
    </citation>
    <scope>NUCLEOTIDE SEQUENCE [LARGE SCALE GENOMIC DNA]</scope>
    <source>
        <strain evidence="1 2">GRR-S3-23</strain>
    </source>
</reference>
<evidence type="ECO:0000313" key="2">
    <source>
        <dbReference type="Proteomes" id="UP001232001"/>
    </source>
</evidence>
<sequence>MRNRILLIIIMVLTFNSCGIFKTHHKDKLIDFENNQILQKTLKLNGYYFAELEREAQSFDKIQGEKIKYLSAFFIYEDGFVVNIRGIDGITNYTCSQGKTFENSYESAHKAIELMLESQNSEEKRTKRICGFKPNDIGNKGLAKINNDRIKIQFYSIEMQKPGKDSFNSAYLYEMNGIIKSDLSFVIKSETEYRTNETTTENTVFQFRQTEQKPNIENYFKKNINRFK</sequence>
<organism evidence="1 2">
    <name type="scientific">Tenacibaculum tangerinum</name>
    <dbReference type="NCBI Taxonomy" id="3038772"/>
    <lineage>
        <taxon>Bacteria</taxon>
        <taxon>Pseudomonadati</taxon>
        <taxon>Bacteroidota</taxon>
        <taxon>Flavobacteriia</taxon>
        <taxon>Flavobacteriales</taxon>
        <taxon>Flavobacteriaceae</taxon>
        <taxon>Tenacibaculum</taxon>
    </lineage>
</organism>
<keyword evidence="2" id="KW-1185">Reference proteome</keyword>
<accession>A0ABY8L7U7</accession>
<dbReference type="RefSeq" id="WP_279652127.1">
    <property type="nucleotide sequence ID" value="NZ_CP122539.1"/>
</dbReference>
<protein>
    <recommendedName>
        <fullName evidence="3">Lipoprotein</fullName>
    </recommendedName>
</protein>
<evidence type="ECO:0008006" key="3">
    <source>
        <dbReference type="Google" id="ProtNLM"/>
    </source>
</evidence>